<dbReference type="Proteomes" id="UP000252345">
    <property type="component" value="Unassembled WGS sequence"/>
</dbReference>
<evidence type="ECO:0000256" key="9">
    <source>
        <dbReference type="SAM" id="Phobius"/>
    </source>
</evidence>
<dbReference type="NCBIfam" id="TIGR00931">
    <property type="entry name" value="antiport_nhaC"/>
    <property type="match status" value="1"/>
</dbReference>
<evidence type="ECO:0000256" key="5">
    <source>
        <dbReference type="ARBA" id="ARBA00022692"/>
    </source>
</evidence>
<keyword evidence="2" id="KW-0813">Transport</keyword>
<dbReference type="InterPro" id="IPR004770">
    <property type="entry name" value="Na/H_antiport_NhaC"/>
</dbReference>
<protein>
    <submittedName>
        <fullName evidence="11">Na+/H+ antiporter NhaC</fullName>
    </submittedName>
</protein>
<feature type="transmembrane region" description="Helical" evidence="9">
    <location>
        <begin position="459"/>
        <end position="480"/>
    </location>
</feature>
<feature type="transmembrane region" description="Helical" evidence="9">
    <location>
        <begin position="378"/>
        <end position="398"/>
    </location>
</feature>
<feature type="transmembrane region" description="Helical" evidence="9">
    <location>
        <begin position="50"/>
        <end position="67"/>
    </location>
</feature>
<keyword evidence="4" id="KW-1003">Cell membrane</keyword>
<evidence type="ECO:0000256" key="3">
    <source>
        <dbReference type="ARBA" id="ARBA00022449"/>
    </source>
</evidence>
<dbReference type="Pfam" id="PF03553">
    <property type="entry name" value="Na_H_antiporter"/>
    <property type="match status" value="1"/>
</dbReference>
<dbReference type="GO" id="GO:0015297">
    <property type="term" value="F:antiporter activity"/>
    <property type="evidence" value="ECO:0007669"/>
    <property type="project" value="UniProtKB-KW"/>
</dbReference>
<feature type="transmembrane region" description="Helical" evidence="9">
    <location>
        <begin position="21"/>
        <end position="44"/>
    </location>
</feature>
<evidence type="ECO:0000256" key="7">
    <source>
        <dbReference type="ARBA" id="ARBA00023136"/>
    </source>
</evidence>
<keyword evidence="5 9" id="KW-0812">Transmembrane</keyword>
<evidence type="ECO:0000256" key="1">
    <source>
        <dbReference type="ARBA" id="ARBA00004651"/>
    </source>
</evidence>
<keyword evidence="7 9" id="KW-0472">Membrane</keyword>
<accession>A0A366KBE6</accession>
<dbReference type="PANTHER" id="PTHR33451:SF3">
    <property type="entry name" value="MALATE-2H(+)_NA(+)-LACTATE ANTIPORTER"/>
    <property type="match status" value="1"/>
</dbReference>
<feature type="transmembrane region" description="Helical" evidence="9">
    <location>
        <begin position="249"/>
        <end position="270"/>
    </location>
</feature>
<evidence type="ECO:0000256" key="6">
    <source>
        <dbReference type="ARBA" id="ARBA00022989"/>
    </source>
</evidence>
<dbReference type="InterPro" id="IPR018461">
    <property type="entry name" value="Na/H_Antiport_NhaC-like_C"/>
</dbReference>
<comment type="subcellular location">
    <subcellularLocation>
        <location evidence="1">Cell membrane</location>
        <topology evidence="1">Multi-pass membrane protein</topology>
    </subcellularLocation>
</comment>
<evidence type="ECO:0000256" key="4">
    <source>
        <dbReference type="ARBA" id="ARBA00022475"/>
    </source>
</evidence>
<name>A0A366KBE6_9BIFI</name>
<dbReference type="GO" id="GO:0005886">
    <property type="term" value="C:plasma membrane"/>
    <property type="evidence" value="ECO:0007669"/>
    <property type="project" value="UniProtKB-SubCell"/>
</dbReference>
<gene>
    <name evidence="11" type="primary">nhaC</name>
    <name evidence="11" type="ORF">CRD59_06440</name>
</gene>
<dbReference type="OrthoDB" id="9762978at2"/>
<dbReference type="EMBL" id="PDCH01000015">
    <property type="protein sequence ID" value="RBP98929.1"/>
    <property type="molecule type" value="Genomic_DNA"/>
</dbReference>
<sequence length="505" mass="52837">MKSKGGKENDGTTKSRVVKAPSLALALTPIGAMAVFMGVGAIWLELPAEPMLILAAVVAAVIAYMLGHGYDEMLQTIAEKIAGIMPALLILIVVGMLIGSWMIGGTIPMLVYFGLKIVSPQFLYLTALLVTAITSVCTGTSWGSAGTIGVAFMGVALGMDGVNPAIVAGAVVSGAYFGDKLSPLSGDTNLAAAITHVDVFTHMRHLLWTTLPSLIVAAIVMFIAGRGVDATGTGGIDKVAEMNGALSRAFTWNIVMLLIPLLIILVGSVWKKPTIPVMLLSSAVAMFNAVVIQHFSVTNAFTSIVGGFDTTMLGKGFDLGPAAADITKLLDRGGMQSMMSTLLIAFCALSFAGVLSASGALNKIVMSLLKISKSTGSLIVITLLTGILTISTTCNGQVSLLLPGELLRPAYIKRGLHPCNLGRSIEDSGTIFEPILPWTAAGAYMAATLGVPTLSYMPWATLCWTGVIFATIWGYTGIGIRRLTPKEQKDMLAELDREKPVAVSA</sequence>
<dbReference type="AlphaFoldDB" id="A0A366KBE6"/>
<keyword evidence="3" id="KW-0050">Antiport</keyword>
<comment type="caution">
    <text evidence="11">The sequence shown here is derived from an EMBL/GenBank/DDBJ whole genome shotgun (WGS) entry which is preliminary data.</text>
</comment>
<evidence type="ECO:0000256" key="8">
    <source>
        <dbReference type="ARBA" id="ARBA00038435"/>
    </source>
</evidence>
<feature type="transmembrane region" description="Helical" evidence="9">
    <location>
        <begin position="88"/>
        <end position="115"/>
    </location>
</feature>
<reference evidence="11 12" key="1">
    <citation type="submission" date="2017-10" db="EMBL/GenBank/DDBJ databases">
        <title>Bifidobacterium xylocopum sp. nov. and Bifidobacterium aemilianum sp. nov., from the carpenter bee (Xylocopa violacea) digestive tract.</title>
        <authorList>
            <person name="Alberoni D."/>
            <person name="Baffoni L."/>
            <person name="Di Gioia D."/>
            <person name="Gaggia F."/>
            <person name="Biavati B."/>
        </authorList>
    </citation>
    <scope>NUCLEOTIDE SEQUENCE [LARGE SCALE GENOMIC DNA]</scope>
    <source>
        <strain evidence="11 12">XV2</strain>
    </source>
</reference>
<proteinExistence type="inferred from homology"/>
<feature type="transmembrane region" description="Helical" evidence="9">
    <location>
        <begin position="338"/>
        <end position="357"/>
    </location>
</feature>
<comment type="similarity">
    <text evidence="8">Belongs to the NhaC Na(+)/H(+) (TC 2.A.35) antiporter family.</text>
</comment>
<dbReference type="PANTHER" id="PTHR33451">
    <property type="entry name" value="MALATE-2H(+)/NA(+)-LACTATE ANTIPORTER"/>
    <property type="match status" value="1"/>
</dbReference>
<organism evidence="11 12">
    <name type="scientific">Bifidobacterium xylocopae</name>
    <dbReference type="NCBI Taxonomy" id="2493119"/>
    <lineage>
        <taxon>Bacteria</taxon>
        <taxon>Bacillati</taxon>
        <taxon>Actinomycetota</taxon>
        <taxon>Actinomycetes</taxon>
        <taxon>Bifidobacteriales</taxon>
        <taxon>Bifidobacteriaceae</taxon>
        <taxon>Bifidobacterium</taxon>
    </lineage>
</organism>
<dbReference type="InterPro" id="IPR052180">
    <property type="entry name" value="NhaC_Na-H+_Antiporter"/>
</dbReference>
<keyword evidence="6 9" id="KW-1133">Transmembrane helix</keyword>
<evidence type="ECO:0000313" key="11">
    <source>
        <dbReference type="EMBL" id="RBP98929.1"/>
    </source>
</evidence>
<feature type="domain" description="Na+/H+ antiporter NhaC-like C-terminal" evidence="10">
    <location>
        <begin position="174"/>
        <end position="478"/>
    </location>
</feature>
<evidence type="ECO:0000313" key="12">
    <source>
        <dbReference type="Proteomes" id="UP000252345"/>
    </source>
</evidence>
<feature type="transmembrane region" description="Helical" evidence="9">
    <location>
        <begin position="206"/>
        <end position="228"/>
    </location>
</feature>
<feature type="transmembrane region" description="Helical" evidence="9">
    <location>
        <begin position="121"/>
        <end position="143"/>
    </location>
</feature>
<dbReference type="RefSeq" id="WP_113853872.1">
    <property type="nucleotide sequence ID" value="NZ_PDCH01000015.1"/>
</dbReference>
<evidence type="ECO:0000259" key="10">
    <source>
        <dbReference type="Pfam" id="PF03553"/>
    </source>
</evidence>
<keyword evidence="12" id="KW-1185">Reference proteome</keyword>
<evidence type="ECO:0000256" key="2">
    <source>
        <dbReference type="ARBA" id="ARBA00022448"/>
    </source>
</evidence>